<name>M0A5Q7_9EURY</name>
<feature type="transmembrane region" description="Helical" evidence="1">
    <location>
        <begin position="15"/>
        <end position="36"/>
    </location>
</feature>
<organism evidence="2 3">
    <name type="scientific">Natrialba taiwanensis DSM 12281</name>
    <dbReference type="NCBI Taxonomy" id="1230458"/>
    <lineage>
        <taxon>Archaea</taxon>
        <taxon>Methanobacteriati</taxon>
        <taxon>Methanobacteriota</taxon>
        <taxon>Stenosarchaea group</taxon>
        <taxon>Halobacteria</taxon>
        <taxon>Halobacteriales</taxon>
        <taxon>Natrialbaceae</taxon>
        <taxon>Natrialba</taxon>
    </lineage>
</organism>
<feature type="transmembrane region" description="Helical" evidence="1">
    <location>
        <begin position="203"/>
        <end position="223"/>
    </location>
</feature>
<dbReference type="AlphaFoldDB" id="M0A5Q7"/>
<dbReference type="PATRIC" id="fig|1230458.4.peg.1325"/>
<keyword evidence="1" id="KW-0472">Membrane</keyword>
<dbReference type="EMBL" id="AOIL01000018">
    <property type="protein sequence ID" value="ELY94060.1"/>
    <property type="molecule type" value="Genomic_DNA"/>
</dbReference>
<keyword evidence="1" id="KW-1133">Transmembrane helix</keyword>
<sequence length="327" mass="31837">MPAPEFASIYRPIQFAGYVALLLTPATLLASAVAGLPSLSAESLSVQTGIALTLTGTVAAAAERDRVVDELALDTAGFDRTDGNDVIAVTVGALVTYGASVGAELGPVLASALVGLAAGLALPRVAVPLYCGSFVGMASPAVFPGPEFVAVAGLLAGLAFVATAESFGGFGGKLGTIALFGCITTVACLGLEYGATSSPAWDLVPIVVPVAAVAAVATVVLSLHLELGTVVGSALVGTVAGIAFPLALAELGTTLATVAFCASFVGMSSTERLATAGHVGVAGGLCGLVYLAVMPAVAGAGGKLGTTAFVSCIALVGVGEVRDAVTA</sequence>
<dbReference type="STRING" id="1230458.C484_06539"/>
<keyword evidence="1" id="KW-0812">Transmembrane</keyword>
<proteinExistence type="predicted"/>
<accession>M0A5Q7</accession>
<evidence type="ECO:0000256" key="1">
    <source>
        <dbReference type="SAM" id="Phobius"/>
    </source>
</evidence>
<keyword evidence="3" id="KW-1185">Reference proteome</keyword>
<feature type="transmembrane region" description="Helical" evidence="1">
    <location>
        <begin position="108"/>
        <end position="127"/>
    </location>
</feature>
<gene>
    <name evidence="2" type="ORF">C484_06539</name>
</gene>
<evidence type="ECO:0000313" key="3">
    <source>
        <dbReference type="Proteomes" id="UP000011648"/>
    </source>
</evidence>
<feature type="transmembrane region" description="Helical" evidence="1">
    <location>
        <begin position="148"/>
        <end position="168"/>
    </location>
</feature>
<reference evidence="2 3" key="1">
    <citation type="journal article" date="2014" name="PLoS Genet.">
        <title>Phylogenetically driven sequencing of extremely halophilic archaea reveals strategies for static and dynamic osmo-response.</title>
        <authorList>
            <person name="Becker E.A."/>
            <person name="Seitzer P.M."/>
            <person name="Tritt A."/>
            <person name="Larsen D."/>
            <person name="Krusor M."/>
            <person name="Yao A.I."/>
            <person name="Wu D."/>
            <person name="Madern D."/>
            <person name="Eisen J.A."/>
            <person name="Darling A.E."/>
            <person name="Facciotti M.T."/>
        </authorList>
    </citation>
    <scope>NUCLEOTIDE SEQUENCE [LARGE SCALE GENOMIC DNA]</scope>
    <source>
        <strain evidence="2 3">DSM 12281</strain>
    </source>
</reference>
<protein>
    <submittedName>
        <fullName evidence="2">Uncharacterized protein</fullName>
    </submittedName>
</protein>
<evidence type="ECO:0000313" key="2">
    <source>
        <dbReference type="EMBL" id="ELY94060.1"/>
    </source>
</evidence>
<feature type="transmembrane region" description="Helical" evidence="1">
    <location>
        <begin position="243"/>
        <end position="267"/>
    </location>
</feature>
<feature type="transmembrane region" description="Helical" evidence="1">
    <location>
        <begin position="279"/>
        <end position="298"/>
    </location>
</feature>
<dbReference type="Proteomes" id="UP000011648">
    <property type="component" value="Unassembled WGS sequence"/>
</dbReference>
<comment type="caution">
    <text evidence="2">The sequence shown here is derived from an EMBL/GenBank/DDBJ whole genome shotgun (WGS) entry which is preliminary data.</text>
</comment>
<feature type="transmembrane region" description="Helical" evidence="1">
    <location>
        <begin position="174"/>
        <end position="191"/>
    </location>
</feature>